<comment type="caution">
    <text evidence="4">The sequence shown here is derived from an EMBL/GenBank/DDBJ whole genome shotgun (WGS) entry which is preliminary data.</text>
</comment>
<dbReference type="PANTHER" id="PTHR43333:SF1">
    <property type="entry name" value="D-ISOMER SPECIFIC 2-HYDROXYACID DEHYDROGENASE NAD-BINDING DOMAIN-CONTAINING PROTEIN"/>
    <property type="match status" value="1"/>
</dbReference>
<dbReference type="EMBL" id="PPTA01000029">
    <property type="protein sequence ID" value="TFA97630.1"/>
    <property type="molecule type" value="Genomic_DNA"/>
</dbReference>
<organism evidence="4 5">
    <name type="scientific">Trichoderma ghanense</name>
    <dbReference type="NCBI Taxonomy" id="65468"/>
    <lineage>
        <taxon>Eukaryota</taxon>
        <taxon>Fungi</taxon>
        <taxon>Dikarya</taxon>
        <taxon>Ascomycota</taxon>
        <taxon>Pezizomycotina</taxon>
        <taxon>Sordariomycetes</taxon>
        <taxon>Hypocreomycetidae</taxon>
        <taxon>Hypocreales</taxon>
        <taxon>Hypocreaceae</taxon>
        <taxon>Trichoderma</taxon>
    </lineage>
</organism>
<keyword evidence="2" id="KW-0520">NAD</keyword>
<dbReference type="PROSITE" id="PS00065">
    <property type="entry name" value="D_2_HYDROXYACID_DH_1"/>
    <property type="match status" value="1"/>
</dbReference>
<dbReference type="InterPro" id="IPR029752">
    <property type="entry name" value="D-isomer_DH_CS1"/>
</dbReference>
<dbReference type="SUPFAM" id="SSF52283">
    <property type="entry name" value="Formate/glycerate dehydrogenase catalytic domain-like"/>
    <property type="match status" value="1"/>
</dbReference>
<dbReference type="Gene3D" id="3.40.50.720">
    <property type="entry name" value="NAD(P)-binding Rossmann-like Domain"/>
    <property type="match status" value="2"/>
</dbReference>
<feature type="domain" description="D-isomer specific 2-hydroxyacid dehydrogenase NAD-binding" evidence="3">
    <location>
        <begin position="119"/>
        <end position="192"/>
    </location>
</feature>
<dbReference type="Pfam" id="PF02826">
    <property type="entry name" value="2-Hacid_dh_C"/>
    <property type="match status" value="2"/>
</dbReference>
<reference evidence="4 5" key="1">
    <citation type="submission" date="2018-01" db="EMBL/GenBank/DDBJ databases">
        <title>Genome characterization of the sugarcane-associated fungus Trichoderma ghanense CCMA-1212 and their application in lignocelulose bioconversion.</title>
        <authorList>
            <person name="Steindorff A.S."/>
            <person name="Mendes T.D."/>
            <person name="Vilela E.S.D."/>
            <person name="Rodrigues D.S."/>
            <person name="Formighieri E.F."/>
            <person name="Melo I.S."/>
            <person name="Favaro L.C.L."/>
        </authorList>
    </citation>
    <scope>NUCLEOTIDE SEQUENCE [LARGE SCALE GENOMIC DNA]</scope>
    <source>
        <strain evidence="4 5">CCMA-1212</strain>
    </source>
</reference>
<dbReference type="RefSeq" id="XP_073553832.1">
    <property type="nucleotide sequence ID" value="XM_073707673.1"/>
</dbReference>
<keyword evidence="5" id="KW-1185">Reference proteome</keyword>
<proteinExistence type="predicted"/>
<name>A0ABY2GPG5_9HYPO</name>
<keyword evidence="1" id="KW-0560">Oxidoreductase</keyword>
<dbReference type="InterPro" id="IPR006140">
    <property type="entry name" value="D-isomer_DH_NAD-bd"/>
</dbReference>
<sequence length="366" mass="39119">MGEHLLMTLPFPKPEPLIEALHGAFPDMKITYVRHEVKPAEAFFKQDVDVPPEILREATCLATFGFVPDPSDAPNLRYIHFAVAGTDHVSHKAAFTDPGMAITTSAGASSIAVAEWVVGSVLALTRRLLLFREMQGEKVWGKEAPEEPAPFTLDGKRMGIVGYGSIGRQVARLAHALGMDVVVYNSRPRVTAEDRRDRNWFQPGAGDPDGSIPSAYFDGQSKEELAAFLGQGIDVLVLALPLTPATKHLIGEEELAVLNASGGPAILVNVSRGQIVEQDALIASLKKGAAGGGEGGLLAAALDVTDPEPLPAESELWGMPNVFVTPHVSGVAQQTVLRALGILRENLGRREKGEGMVNVVKRGMCD</sequence>
<dbReference type="InterPro" id="IPR036291">
    <property type="entry name" value="NAD(P)-bd_dom_sf"/>
</dbReference>
<evidence type="ECO:0000313" key="4">
    <source>
        <dbReference type="EMBL" id="TFA97630.1"/>
    </source>
</evidence>
<evidence type="ECO:0000256" key="1">
    <source>
        <dbReference type="ARBA" id="ARBA00023002"/>
    </source>
</evidence>
<dbReference type="SUPFAM" id="SSF51735">
    <property type="entry name" value="NAD(P)-binding Rossmann-fold domains"/>
    <property type="match status" value="1"/>
</dbReference>
<dbReference type="PANTHER" id="PTHR43333">
    <property type="entry name" value="2-HACID_DH_C DOMAIN-CONTAINING PROTEIN"/>
    <property type="match status" value="1"/>
</dbReference>
<evidence type="ECO:0000256" key="2">
    <source>
        <dbReference type="ARBA" id="ARBA00023027"/>
    </source>
</evidence>
<evidence type="ECO:0000259" key="3">
    <source>
        <dbReference type="Pfam" id="PF02826"/>
    </source>
</evidence>
<gene>
    <name evidence="4" type="ORF">CCMA1212_010637</name>
</gene>
<dbReference type="Proteomes" id="UP001642720">
    <property type="component" value="Unassembled WGS sequence"/>
</dbReference>
<protein>
    <submittedName>
        <fullName evidence="4">D-2-hydroxyacid dehydrogenase</fullName>
    </submittedName>
</protein>
<accession>A0ABY2GPG5</accession>
<evidence type="ECO:0000313" key="5">
    <source>
        <dbReference type="Proteomes" id="UP001642720"/>
    </source>
</evidence>
<feature type="domain" description="D-isomer specific 2-hydroxyacid dehydrogenase NAD-binding" evidence="3">
    <location>
        <begin position="222"/>
        <end position="329"/>
    </location>
</feature>
<dbReference type="GeneID" id="300582123"/>